<dbReference type="EMBL" id="MU865033">
    <property type="protein sequence ID" value="KAK4459580.1"/>
    <property type="molecule type" value="Genomic_DNA"/>
</dbReference>
<dbReference type="Proteomes" id="UP001321749">
    <property type="component" value="Unassembled WGS sequence"/>
</dbReference>
<evidence type="ECO:0008006" key="3">
    <source>
        <dbReference type="Google" id="ProtNLM"/>
    </source>
</evidence>
<dbReference type="AlphaFoldDB" id="A0AAV9HG08"/>
<evidence type="ECO:0000313" key="1">
    <source>
        <dbReference type="EMBL" id="KAK4459580.1"/>
    </source>
</evidence>
<keyword evidence="2" id="KW-1185">Reference proteome</keyword>
<sequence>MGSTAVPGICGSTITRRLNPPKSLSGTRGGDAAVCTEGVSASKQHDSSYPILDYTNVIPTQNWTSYSVKEAWFNEHFISGPHYMAFTHKMGQYGAYKCQYTCNSADRCNSFFVWFVNVNTPDEHMNCVLFNAVVPQAEFAPSNGTIAGGAYDRLCERPSSKSP</sequence>
<evidence type="ECO:0000313" key="2">
    <source>
        <dbReference type="Proteomes" id="UP001321749"/>
    </source>
</evidence>
<proteinExistence type="predicted"/>
<reference evidence="1" key="1">
    <citation type="journal article" date="2023" name="Mol. Phylogenet. Evol.">
        <title>Genome-scale phylogeny and comparative genomics of the fungal order Sordariales.</title>
        <authorList>
            <person name="Hensen N."/>
            <person name="Bonometti L."/>
            <person name="Westerberg I."/>
            <person name="Brannstrom I.O."/>
            <person name="Guillou S."/>
            <person name="Cros-Aarteil S."/>
            <person name="Calhoun S."/>
            <person name="Haridas S."/>
            <person name="Kuo A."/>
            <person name="Mondo S."/>
            <person name="Pangilinan J."/>
            <person name="Riley R."/>
            <person name="LaButti K."/>
            <person name="Andreopoulos B."/>
            <person name="Lipzen A."/>
            <person name="Chen C."/>
            <person name="Yan M."/>
            <person name="Daum C."/>
            <person name="Ng V."/>
            <person name="Clum A."/>
            <person name="Steindorff A."/>
            <person name="Ohm R.A."/>
            <person name="Martin F."/>
            <person name="Silar P."/>
            <person name="Natvig D.O."/>
            <person name="Lalanne C."/>
            <person name="Gautier V."/>
            <person name="Ament-Velasquez S.L."/>
            <person name="Kruys A."/>
            <person name="Hutchinson M.I."/>
            <person name="Powell A.J."/>
            <person name="Barry K."/>
            <person name="Miller A.N."/>
            <person name="Grigoriev I.V."/>
            <person name="Debuchy R."/>
            <person name="Gladieux P."/>
            <person name="Hiltunen Thoren M."/>
            <person name="Johannesson H."/>
        </authorList>
    </citation>
    <scope>NUCLEOTIDE SEQUENCE</scope>
    <source>
        <strain evidence="1">PSN324</strain>
    </source>
</reference>
<accession>A0AAV9HG08</accession>
<reference evidence="1" key="2">
    <citation type="submission" date="2023-06" db="EMBL/GenBank/DDBJ databases">
        <authorList>
            <consortium name="Lawrence Berkeley National Laboratory"/>
            <person name="Mondo S.J."/>
            <person name="Hensen N."/>
            <person name="Bonometti L."/>
            <person name="Westerberg I."/>
            <person name="Brannstrom I.O."/>
            <person name="Guillou S."/>
            <person name="Cros-Aarteil S."/>
            <person name="Calhoun S."/>
            <person name="Haridas S."/>
            <person name="Kuo A."/>
            <person name="Pangilinan J."/>
            <person name="Riley R."/>
            <person name="Labutti K."/>
            <person name="Andreopoulos B."/>
            <person name="Lipzen A."/>
            <person name="Chen C."/>
            <person name="Yanf M."/>
            <person name="Daum C."/>
            <person name="Ng V."/>
            <person name="Clum A."/>
            <person name="Steindorff A."/>
            <person name="Ohm R."/>
            <person name="Martin F."/>
            <person name="Silar P."/>
            <person name="Natvig D."/>
            <person name="Lalanne C."/>
            <person name="Gautier V."/>
            <person name="Ament-Velasquez S.L."/>
            <person name="Kruys A."/>
            <person name="Hutchinson M.I."/>
            <person name="Powell A.J."/>
            <person name="Barry K."/>
            <person name="Miller A.N."/>
            <person name="Grigoriev I.V."/>
            <person name="Debuchy R."/>
            <person name="Gladieux P."/>
            <person name="Thoren M.H."/>
            <person name="Johannesson H."/>
        </authorList>
    </citation>
    <scope>NUCLEOTIDE SEQUENCE</scope>
    <source>
        <strain evidence="1">PSN324</strain>
    </source>
</reference>
<protein>
    <recommendedName>
        <fullName evidence="3">Apple domain-containing protein</fullName>
    </recommendedName>
</protein>
<organism evidence="1 2">
    <name type="scientific">Cladorrhinum samala</name>
    <dbReference type="NCBI Taxonomy" id="585594"/>
    <lineage>
        <taxon>Eukaryota</taxon>
        <taxon>Fungi</taxon>
        <taxon>Dikarya</taxon>
        <taxon>Ascomycota</taxon>
        <taxon>Pezizomycotina</taxon>
        <taxon>Sordariomycetes</taxon>
        <taxon>Sordariomycetidae</taxon>
        <taxon>Sordariales</taxon>
        <taxon>Podosporaceae</taxon>
        <taxon>Cladorrhinum</taxon>
    </lineage>
</organism>
<name>A0AAV9HG08_9PEZI</name>
<comment type="caution">
    <text evidence="1">The sequence shown here is derived from an EMBL/GenBank/DDBJ whole genome shotgun (WGS) entry which is preliminary data.</text>
</comment>
<gene>
    <name evidence="1" type="ORF">QBC42DRAFT_307750</name>
</gene>